<dbReference type="EMBL" id="CAAALY010274402">
    <property type="protein sequence ID" value="VEL42437.1"/>
    <property type="molecule type" value="Genomic_DNA"/>
</dbReference>
<gene>
    <name evidence="2" type="ORF">PXEA_LOCUS35877</name>
</gene>
<evidence type="ECO:0000313" key="2">
    <source>
        <dbReference type="EMBL" id="VEL42437.1"/>
    </source>
</evidence>
<reference evidence="2" key="1">
    <citation type="submission" date="2018-11" db="EMBL/GenBank/DDBJ databases">
        <authorList>
            <consortium name="Pathogen Informatics"/>
        </authorList>
    </citation>
    <scope>NUCLEOTIDE SEQUENCE</scope>
</reference>
<feature type="compositionally biased region" description="Polar residues" evidence="1">
    <location>
        <begin position="92"/>
        <end position="101"/>
    </location>
</feature>
<dbReference type="AlphaFoldDB" id="A0A3S5BVV0"/>
<name>A0A3S5BVV0_9PLAT</name>
<sequence>MLPSRTDILDPTSSMTGATIGKLFMPSLQAAPLYRLSSVSRPPPLVRRTRYTNASVWKRVGFEGFVTCVCEREKERESSFLQDAKAIRTPRSTPFTFNFQNKAKRHSGAKSWQQDSLASRR</sequence>
<comment type="caution">
    <text evidence="2">The sequence shown here is derived from an EMBL/GenBank/DDBJ whole genome shotgun (WGS) entry which is preliminary data.</text>
</comment>
<organism evidence="2 3">
    <name type="scientific">Protopolystoma xenopodis</name>
    <dbReference type="NCBI Taxonomy" id="117903"/>
    <lineage>
        <taxon>Eukaryota</taxon>
        <taxon>Metazoa</taxon>
        <taxon>Spiralia</taxon>
        <taxon>Lophotrochozoa</taxon>
        <taxon>Platyhelminthes</taxon>
        <taxon>Monogenea</taxon>
        <taxon>Polyopisthocotylea</taxon>
        <taxon>Polystomatidea</taxon>
        <taxon>Polystomatidae</taxon>
        <taxon>Protopolystoma</taxon>
    </lineage>
</organism>
<feature type="region of interest" description="Disordered" evidence="1">
    <location>
        <begin position="92"/>
        <end position="121"/>
    </location>
</feature>
<feature type="compositionally biased region" description="Polar residues" evidence="1">
    <location>
        <begin position="110"/>
        <end position="121"/>
    </location>
</feature>
<proteinExistence type="predicted"/>
<evidence type="ECO:0000313" key="3">
    <source>
        <dbReference type="Proteomes" id="UP000784294"/>
    </source>
</evidence>
<keyword evidence="3" id="KW-1185">Reference proteome</keyword>
<protein>
    <submittedName>
        <fullName evidence="2">Uncharacterized protein</fullName>
    </submittedName>
</protein>
<dbReference type="Proteomes" id="UP000784294">
    <property type="component" value="Unassembled WGS sequence"/>
</dbReference>
<evidence type="ECO:0000256" key="1">
    <source>
        <dbReference type="SAM" id="MobiDB-lite"/>
    </source>
</evidence>
<accession>A0A3S5BVV0</accession>